<dbReference type="InterPro" id="IPR001451">
    <property type="entry name" value="Hexapep"/>
</dbReference>
<proteinExistence type="predicted"/>
<dbReference type="Proteomes" id="UP001165427">
    <property type="component" value="Unassembled WGS sequence"/>
</dbReference>
<evidence type="ECO:0000313" key="1">
    <source>
        <dbReference type="EMBL" id="MCJ8500684.1"/>
    </source>
</evidence>
<dbReference type="EMBL" id="JALJRB010000008">
    <property type="protein sequence ID" value="MCJ8500684.1"/>
    <property type="molecule type" value="Genomic_DNA"/>
</dbReference>
<reference evidence="1" key="1">
    <citation type="submission" date="2022-04" db="EMBL/GenBank/DDBJ databases">
        <title>Desulfatitalea alkaliphila sp. nov., a novel anaerobic sulfate-reducing bacterium isolated from terrestrial mud volcano, Taman Peninsula, Russia.</title>
        <authorList>
            <person name="Khomyakova M.A."/>
            <person name="Merkel A.Y."/>
            <person name="Slobodkin A.I."/>
        </authorList>
    </citation>
    <scope>NUCLEOTIDE SEQUENCE</scope>
    <source>
        <strain evidence="1">M08but</strain>
    </source>
</reference>
<keyword evidence="2" id="KW-1185">Reference proteome</keyword>
<dbReference type="InterPro" id="IPR011004">
    <property type="entry name" value="Trimer_LpxA-like_sf"/>
</dbReference>
<accession>A0AA41UJ17</accession>
<evidence type="ECO:0008006" key="3">
    <source>
        <dbReference type="Google" id="ProtNLM"/>
    </source>
</evidence>
<dbReference type="AlphaFoldDB" id="A0AA41UJ17"/>
<organism evidence="1 2">
    <name type="scientific">Desulfatitalea alkaliphila</name>
    <dbReference type="NCBI Taxonomy" id="2929485"/>
    <lineage>
        <taxon>Bacteria</taxon>
        <taxon>Pseudomonadati</taxon>
        <taxon>Thermodesulfobacteriota</taxon>
        <taxon>Desulfobacteria</taxon>
        <taxon>Desulfobacterales</taxon>
        <taxon>Desulfosarcinaceae</taxon>
        <taxon>Desulfatitalea</taxon>
    </lineage>
</organism>
<name>A0AA41UJ17_9BACT</name>
<evidence type="ECO:0000313" key="2">
    <source>
        <dbReference type="Proteomes" id="UP001165427"/>
    </source>
</evidence>
<dbReference type="SUPFAM" id="SSF51161">
    <property type="entry name" value="Trimeric LpxA-like enzymes"/>
    <property type="match status" value="1"/>
</dbReference>
<comment type="caution">
    <text evidence="1">The sequence shown here is derived from an EMBL/GenBank/DDBJ whole genome shotgun (WGS) entry which is preliminary data.</text>
</comment>
<dbReference type="RefSeq" id="WP_246905827.1">
    <property type="nucleotide sequence ID" value="NZ_JALJRB010000008.1"/>
</dbReference>
<dbReference type="Gene3D" id="2.160.10.10">
    <property type="entry name" value="Hexapeptide repeat proteins"/>
    <property type="match status" value="1"/>
</dbReference>
<protein>
    <recommendedName>
        <fullName evidence="3">Transferase hexapeptide (Six repeat-containing protein)</fullName>
    </recommendedName>
</protein>
<gene>
    <name evidence="1" type="ORF">MRX98_08880</name>
</gene>
<sequence>MLYRFAGHTPSIGEGTFVGAPAGVIGNVVIGDGAVIGHRNQGGWQHARS</sequence>
<dbReference type="Pfam" id="PF00132">
    <property type="entry name" value="Hexapep"/>
    <property type="match status" value="1"/>
</dbReference>